<sequence>MNTLTGAGGGAFFGGGRMGGARSDTWTKMLKDLKSPKPASRYSALQEATTTIALAQEDQFHYFPWEDAVKVFLGLMSGKPIVEGKSDDESKDEGTVEAHDEDDFDSMTEEQQMMYAMALSSGGKMPSADAELDPEQDQQAQLLACRCLQNLMMSSEGHGMTAGYIVRNGGVKVLCDKLTSIENIELAEQVIVTLAKLAEYQSRGTGIIQENGLKIMLDILDFFDIHVQKSIVSAVIFSCRYLTAAEFPKIKEILPHIRGLFARSDSALVEGAANIMYRLLNSYVYKADILEDILDREMIDAINGALLPGSGSPQISPSVYANLLKVLTAGVRSSAKVTMTLFEADFPRTIYFILTGLLPPDEQDIAKGQTDAPAEAVILQNLGTRAKEQIEEVLNLACELLPPAPQDGVFDPRNYSERMLARYAKAKDKLQRQIDKVATATPPVETPQNETGTSTPQAGSSVPQAHSLGISGLNQAMERNKVEAQAAVLKRQEVLQENAEVVNTFSKILIPVLVDVYNASAALKVRTRILATLQRSIAFCTDEQLTEALQNVSFASFLSSILTSRDNPALVTNALQLAELLLFKLPAIYTRSFQREGVFYEIDKLAGEELSPSASATPSTLLKALAGEDLTQISAFERALGVARAKPGSSSRRVSSVPSNPHDANIVRAKILQIKRWSLSDTGRAVPSGSSTVAEVIQQLSDPEITDDNLQKAFTKIAELLTDRVEPLSSFEMLQSGLLAKLMGMLQEGEKAVAHRNILFAALAETPADSDSSPLALLVKRLQDSLSRLDNFEVETTNGGAETDPKRTLPSLLRTMTVQLSAGSDSPLPINWKAKVIEISLPCVAPISSMNSFLRSSSRISGTGSGAAVKSDLDALLDAGPAGSASASASKQPAATEAKPAARRSARLRGETVEDAEPTSNDAAVEGPAELDALKQPEDFAVGEDDDDHSTQNDEDADEHEHGEEGMPVAYDIHQPDGSKPQGITPHGTRVATPTPEASAADTSRVAGVPPRTRSYAAALKAPTTDYHYRFSHNGHDLGYQESLYGAISRVKRMSGTSVRLSFYDRQILQVRKVEGPAPLPEIPKHVDPASEDGLPGTLKKESPQATVLLMLRIIHAINEEQRDKLGEVDSRVLDEGAFINAKMTAKFIRQLDEILLVACEALPSWATELPKSFRFLFPFEARYTFMQSTAFGLPRLCQRHMSAAASAGQSRQNEYATRYLPLPRRQPLRIDRRHMLMSVRRAMELWGQSAYILDYQYIDEHGTGLGPTLEFYSLASKAFAARSNRMWRDEDPSKGDEWVHHPHGLFPRPFSAEDKAGPASDQDMAPIFQGLGMFVGRALYDSRIIDLHFNKVFLKAILGDHVDLSLDTLKLVDPELARTMSKLEKLLAEKREIDAEEGIGAAARSQAYEGLNLDGASIDDLALDFTLPGYADVPLKANGSNVNVDLDNLEEYIELVYKVTLQTGIAKSVESFREGFSRIFPIKELSIFSPEEMGLLFGNPDEDWSRETVELAIKADHGYHSDSKQVRFLIDLMTGYTKQERRTFLRFITGAPKLPLGGFKSLHPQFTVVRKREPPPFKPDDYLPSVMTCAQYLKLPEYSTKEIMESQLHRAMHEGAEGFLLS</sequence>
<accession>A0A8K0JQW2</accession>
<keyword evidence="4" id="KW-0808">Transferase</keyword>
<gene>
    <name evidence="9" type="ORF">FFLO_01112</name>
</gene>
<feature type="compositionally biased region" description="Low complexity" evidence="7">
    <location>
        <begin position="881"/>
        <end position="895"/>
    </location>
</feature>
<evidence type="ECO:0000259" key="8">
    <source>
        <dbReference type="PROSITE" id="PS50237"/>
    </source>
</evidence>
<feature type="region of interest" description="Disordered" evidence="7">
    <location>
        <begin position="941"/>
        <end position="1010"/>
    </location>
</feature>
<dbReference type="InterPro" id="IPR035983">
    <property type="entry name" value="Hect_E3_ubiquitin_ligase"/>
</dbReference>
<feature type="region of interest" description="Disordered" evidence="7">
    <location>
        <begin position="82"/>
        <end position="105"/>
    </location>
</feature>
<comment type="catalytic activity">
    <reaction evidence="1">
        <text>S-ubiquitinyl-[E2 ubiquitin-conjugating enzyme]-L-cysteine + [acceptor protein]-L-lysine = [E2 ubiquitin-conjugating enzyme]-L-cysteine + N(6)-ubiquitinyl-[acceptor protein]-L-lysine.</text>
        <dbReference type="EC" id="2.3.2.26"/>
    </reaction>
</comment>
<dbReference type="EMBL" id="JABELV010000015">
    <property type="protein sequence ID" value="KAG7570914.1"/>
    <property type="molecule type" value="Genomic_DNA"/>
</dbReference>
<feature type="compositionally biased region" description="Acidic residues" evidence="7">
    <location>
        <begin position="941"/>
        <end position="958"/>
    </location>
</feature>
<dbReference type="PANTHER" id="PTHR45670:SF1">
    <property type="entry name" value="E3 UBIQUITIN-PROTEIN LIGASE HECTD1"/>
    <property type="match status" value="1"/>
</dbReference>
<dbReference type="InterPro" id="IPR000569">
    <property type="entry name" value="HECT_dom"/>
</dbReference>
<feature type="region of interest" description="Disordered" evidence="7">
    <location>
        <begin position="437"/>
        <end position="463"/>
    </location>
</feature>
<dbReference type="Gene3D" id="3.30.2410.10">
    <property type="entry name" value="Hect, E3 ligase catalytic domain"/>
    <property type="match status" value="1"/>
</dbReference>
<dbReference type="Gene3D" id="1.25.10.10">
    <property type="entry name" value="Leucine-rich Repeat Variant"/>
    <property type="match status" value="1"/>
</dbReference>
<comment type="caution">
    <text evidence="9">The sequence shown here is derived from an EMBL/GenBank/DDBJ whole genome shotgun (WGS) entry which is preliminary data.</text>
</comment>
<evidence type="ECO:0000256" key="6">
    <source>
        <dbReference type="PROSITE-ProRule" id="PRU00104"/>
    </source>
</evidence>
<comment type="similarity">
    <text evidence="2">Belongs to the UPL family. K-HECT subfamily.</text>
</comment>
<protein>
    <recommendedName>
        <fullName evidence="3">HECT-type E3 ubiquitin transferase</fullName>
        <ecNumber evidence="3">2.3.2.26</ecNumber>
    </recommendedName>
</protein>
<dbReference type="EC" id="2.3.2.26" evidence="3"/>
<evidence type="ECO:0000256" key="2">
    <source>
        <dbReference type="ARBA" id="ARBA00006331"/>
    </source>
</evidence>
<evidence type="ECO:0000256" key="1">
    <source>
        <dbReference type="ARBA" id="ARBA00000885"/>
    </source>
</evidence>
<evidence type="ECO:0000256" key="3">
    <source>
        <dbReference type="ARBA" id="ARBA00012485"/>
    </source>
</evidence>
<dbReference type="Pfam" id="PF00632">
    <property type="entry name" value="HECT"/>
    <property type="match status" value="1"/>
</dbReference>
<dbReference type="Proteomes" id="UP000812966">
    <property type="component" value="Unassembled WGS sequence"/>
</dbReference>
<feature type="active site" description="Glycyl thioester intermediate" evidence="6">
    <location>
        <position position="1590"/>
    </location>
</feature>
<dbReference type="PROSITE" id="PS50237">
    <property type="entry name" value="HECT"/>
    <property type="match status" value="1"/>
</dbReference>
<organism evidence="9 10">
    <name type="scientific">Filobasidium floriforme</name>
    <dbReference type="NCBI Taxonomy" id="5210"/>
    <lineage>
        <taxon>Eukaryota</taxon>
        <taxon>Fungi</taxon>
        <taxon>Dikarya</taxon>
        <taxon>Basidiomycota</taxon>
        <taxon>Agaricomycotina</taxon>
        <taxon>Tremellomycetes</taxon>
        <taxon>Filobasidiales</taxon>
        <taxon>Filobasidiaceae</taxon>
        <taxon>Filobasidium</taxon>
    </lineage>
</organism>
<feature type="compositionally biased region" description="Basic and acidic residues" evidence="7">
    <location>
        <begin position="82"/>
        <end position="98"/>
    </location>
</feature>
<evidence type="ECO:0000256" key="7">
    <source>
        <dbReference type="SAM" id="MobiDB-lite"/>
    </source>
</evidence>
<dbReference type="GO" id="GO:0043161">
    <property type="term" value="P:proteasome-mediated ubiquitin-dependent protein catabolic process"/>
    <property type="evidence" value="ECO:0007669"/>
    <property type="project" value="TreeGrafter"/>
</dbReference>
<evidence type="ECO:0000256" key="5">
    <source>
        <dbReference type="ARBA" id="ARBA00022786"/>
    </source>
</evidence>
<evidence type="ECO:0000313" key="10">
    <source>
        <dbReference type="Proteomes" id="UP000812966"/>
    </source>
</evidence>
<dbReference type="SUPFAM" id="SSF48371">
    <property type="entry name" value="ARM repeat"/>
    <property type="match status" value="1"/>
</dbReference>
<dbReference type="SMART" id="SM00119">
    <property type="entry name" value="HECTc"/>
    <property type="match status" value="1"/>
</dbReference>
<feature type="region of interest" description="Disordered" evidence="7">
    <location>
        <begin position="881"/>
        <end position="928"/>
    </location>
</feature>
<feature type="region of interest" description="Disordered" evidence="7">
    <location>
        <begin position="1079"/>
        <end position="1100"/>
    </location>
</feature>
<evidence type="ECO:0000256" key="4">
    <source>
        <dbReference type="ARBA" id="ARBA00022679"/>
    </source>
</evidence>
<evidence type="ECO:0000313" key="9">
    <source>
        <dbReference type="EMBL" id="KAG7570914.1"/>
    </source>
</evidence>
<dbReference type="PANTHER" id="PTHR45670">
    <property type="entry name" value="E3 UBIQUITIN-PROTEIN LIGASE TRIP12"/>
    <property type="match status" value="1"/>
</dbReference>
<dbReference type="Gene3D" id="3.90.1750.10">
    <property type="entry name" value="Hect, E3 ligase catalytic domains"/>
    <property type="match status" value="1"/>
</dbReference>
<dbReference type="Gene3D" id="3.30.2160.10">
    <property type="entry name" value="Hect, E3 ligase catalytic domain"/>
    <property type="match status" value="1"/>
</dbReference>
<dbReference type="SUPFAM" id="SSF56204">
    <property type="entry name" value="Hect, E3 ligase catalytic domain"/>
    <property type="match status" value="1"/>
</dbReference>
<dbReference type="GO" id="GO:0000209">
    <property type="term" value="P:protein polyubiquitination"/>
    <property type="evidence" value="ECO:0007669"/>
    <property type="project" value="TreeGrafter"/>
</dbReference>
<keyword evidence="5 6" id="KW-0833">Ubl conjugation pathway</keyword>
<dbReference type="InterPro" id="IPR016024">
    <property type="entry name" value="ARM-type_fold"/>
</dbReference>
<proteinExistence type="inferred from homology"/>
<dbReference type="InterPro" id="IPR011989">
    <property type="entry name" value="ARM-like"/>
</dbReference>
<keyword evidence="10" id="KW-1185">Reference proteome</keyword>
<feature type="compositionally biased region" description="Polar residues" evidence="7">
    <location>
        <begin position="446"/>
        <end position="463"/>
    </location>
</feature>
<name>A0A8K0JQW2_9TREE</name>
<feature type="domain" description="HECT" evidence="8">
    <location>
        <begin position="1267"/>
        <end position="1623"/>
    </location>
</feature>
<dbReference type="GO" id="GO:0061630">
    <property type="term" value="F:ubiquitin protein ligase activity"/>
    <property type="evidence" value="ECO:0007669"/>
    <property type="project" value="UniProtKB-EC"/>
</dbReference>
<dbReference type="InterPro" id="IPR045322">
    <property type="entry name" value="HECTD1/TRIP12-like"/>
</dbReference>
<reference evidence="9" key="1">
    <citation type="submission" date="2020-04" db="EMBL/GenBank/DDBJ databases">
        <title>Analysis of mating type loci in Filobasidium floriforme.</title>
        <authorList>
            <person name="Nowrousian M."/>
        </authorList>
    </citation>
    <scope>NUCLEOTIDE SEQUENCE</scope>
    <source>
        <strain evidence="9">CBS 6242</strain>
    </source>
</reference>
<dbReference type="GO" id="GO:0016607">
    <property type="term" value="C:nuclear speck"/>
    <property type="evidence" value="ECO:0007669"/>
    <property type="project" value="TreeGrafter"/>
</dbReference>